<dbReference type="PANTHER" id="PTHR45036">
    <property type="entry name" value="METHYLTRANSFERASE LIKE 7B"/>
    <property type="match status" value="1"/>
</dbReference>
<protein>
    <submittedName>
        <fullName evidence="2">Class I SAM-dependent methyltransferase</fullName>
    </submittedName>
</protein>
<dbReference type="SUPFAM" id="SSF53335">
    <property type="entry name" value="S-adenosyl-L-methionine-dependent methyltransferases"/>
    <property type="match status" value="1"/>
</dbReference>
<dbReference type="GO" id="GO:0008757">
    <property type="term" value="F:S-adenosylmethionine-dependent methyltransferase activity"/>
    <property type="evidence" value="ECO:0007669"/>
    <property type="project" value="InterPro"/>
</dbReference>
<feature type="domain" description="Methyltransferase type 11" evidence="1">
    <location>
        <begin position="45"/>
        <end position="138"/>
    </location>
</feature>
<dbReference type="InterPro" id="IPR029063">
    <property type="entry name" value="SAM-dependent_MTases_sf"/>
</dbReference>
<proteinExistence type="predicted"/>
<name>A0A3M2LSZ7_9ACTN</name>
<dbReference type="RefSeq" id="WP_122197909.1">
    <property type="nucleotide sequence ID" value="NZ_JBHSKC010000015.1"/>
</dbReference>
<dbReference type="GO" id="GO:0032259">
    <property type="term" value="P:methylation"/>
    <property type="evidence" value="ECO:0007669"/>
    <property type="project" value="UniProtKB-KW"/>
</dbReference>
<organism evidence="2 3">
    <name type="scientific">Actinomadura harenae</name>
    <dbReference type="NCBI Taxonomy" id="2483351"/>
    <lineage>
        <taxon>Bacteria</taxon>
        <taxon>Bacillati</taxon>
        <taxon>Actinomycetota</taxon>
        <taxon>Actinomycetes</taxon>
        <taxon>Streptosporangiales</taxon>
        <taxon>Thermomonosporaceae</taxon>
        <taxon>Actinomadura</taxon>
    </lineage>
</organism>
<dbReference type="InterPro" id="IPR052356">
    <property type="entry name" value="Thiol_S-MT"/>
</dbReference>
<evidence type="ECO:0000313" key="3">
    <source>
        <dbReference type="Proteomes" id="UP000282674"/>
    </source>
</evidence>
<keyword evidence="2" id="KW-0808">Transferase</keyword>
<evidence type="ECO:0000259" key="1">
    <source>
        <dbReference type="Pfam" id="PF08241"/>
    </source>
</evidence>
<dbReference type="EMBL" id="RFFG01000072">
    <property type="protein sequence ID" value="RMI39175.1"/>
    <property type="molecule type" value="Genomic_DNA"/>
</dbReference>
<comment type="caution">
    <text evidence="2">The sequence shown here is derived from an EMBL/GenBank/DDBJ whole genome shotgun (WGS) entry which is preliminary data.</text>
</comment>
<dbReference type="Pfam" id="PF08241">
    <property type="entry name" value="Methyltransf_11"/>
    <property type="match status" value="1"/>
</dbReference>
<evidence type="ECO:0000313" key="2">
    <source>
        <dbReference type="EMBL" id="RMI39175.1"/>
    </source>
</evidence>
<dbReference type="AlphaFoldDB" id="A0A3M2LSZ7"/>
<sequence>MSQADAYRGHPLFARYYARMIPTLDRQLATVRAELLKGARGDVIEIGVGTGSSFPYYPPEVGRVLAVEPEGVLREVAEEAAGRSPVPIEVVPGTAARLPAVDASFDTAVTSLVLCSVPDQDAALAEILRVLRPGGELRFFEHVRAGTRGRGRVQDVLDATVWPRLMGGCRTGHDTVAAVRRAGFDLERLDRLGRADTGMPFPPSPQVLGIARRPA</sequence>
<dbReference type="InterPro" id="IPR013216">
    <property type="entry name" value="Methyltransf_11"/>
</dbReference>
<keyword evidence="2" id="KW-0489">Methyltransferase</keyword>
<reference evidence="2 3" key="1">
    <citation type="submission" date="2018-10" db="EMBL/GenBank/DDBJ databases">
        <title>Isolation from soil.</title>
        <authorList>
            <person name="Hu J."/>
        </authorList>
    </citation>
    <scope>NUCLEOTIDE SEQUENCE [LARGE SCALE GENOMIC DNA]</scope>
    <source>
        <strain evidence="2 3">NEAU-Ht49</strain>
    </source>
</reference>
<dbReference type="Proteomes" id="UP000282674">
    <property type="component" value="Unassembled WGS sequence"/>
</dbReference>
<keyword evidence="3" id="KW-1185">Reference proteome</keyword>
<dbReference type="PANTHER" id="PTHR45036:SF1">
    <property type="entry name" value="METHYLTRANSFERASE LIKE 7A"/>
    <property type="match status" value="1"/>
</dbReference>
<gene>
    <name evidence="2" type="ORF">EBO15_30430</name>
</gene>
<accession>A0A3M2LSZ7</accession>
<dbReference type="CDD" id="cd02440">
    <property type="entry name" value="AdoMet_MTases"/>
    <property type="match status" value="1"/>
</dbReference>
<dbReference type="Gene3D" id="3.40.50.150">
    <property type="entry name" value="Vaccinia Virus protein VP39"/>
    <property type="match status" value="1"/>
</dbReference>
<dbReference type="OrthoDB" id="65624at2"/>